<name>A0A165TZB9_9HYPH</name>
<comment type="caution">
    <text evidence="1">The sequence shown here is derived from an EMBL/GenBank/DDBJ whole genome shotgun (WGS) entry which is preliminary data.</text>
</comment>
<reference evidence="1 2" key="1">
    <citation type="journal article" date="2016" name="Front. Microbiol.">
        <title>Comparative Genomic Analysis Reveals a Diverse Repertoire of Genes Involved in Prokaryote-Eukaryote Interactions within the Pseudovibrio Genus.</title>
        <authorList>
            <person name="Romano S."/>
            <person name="Fernandez-Guerra A."/>
            <person name="Reen F.J."/>
            <person name="Glockner F.O."/>
            <person name="Crowley S.P."/>
            <person name="O'Sullivan O."/>
            <person name="Cotter P.D."/>
            <person name="Adams C."/>
            <person name="Dobson A.D."/>
            <person name="O'Gara F."/>
        </authorList>
    </citation>
    <scope>NUCLEOTIDE SEQUENCE [LARGE SCALE GENOMIC DNA]</scope>
    <source>
        <strain evidence="1 2">Ad2</strain>
    </source>
</reference>
<keyword evidence="2" id="KW-1185">Reference proteome</keyword>
<organism evidence="1 2">
    <name type="scientific">Pseudovibrio axinellae</name>
    <dbReference type="NCBI Taxonomy" id="989403"/>
    <lineage>
        <taxon>Bacteria</taxon>
        <taxon>Pseudomonadati</taxon>
        <taxon>Pseudomonadota</taxon>
        <taxon>Alphaproteobacteria</taxon>
        <taxon>Hyphomicrobiales</taxon>
        <taxon>Stappiaceae</taxon>
        <taxon>Pseudovibrio</taxon>
    </lineage>
</organism>
<evidence type="ECO:0000313" key="2">
    <source>
        <dbReference type="Proteomes" id="UP000076577"/>
    </source>
</evidence>
<dbReference type="AlphaFoldDB" id="A0A165TZB9"/>
<dbReference type="EMBL" id="LMCB01000128">
    <property type="protein sequence ID" value="KZL08664.1"/>
    <property type="molecule type" value="Genomic_DNA"/>
</dbReference>
<sequence>MLHQSTDFSECIKAAIPAETLEIPLGSLELYLSKAADYLLEKGYLNFIIRDRHENLLGCRISEFQNEKATTANQENLVKSNASCIMHMWLVDNQIFAQHWDGFISQFDIGSFILTEQKFVK</sequence>
<gene>
    <name evidence="1" type="ORF">PsAD2_04117</name>
</gene>
<dbReference type="OrthoDB" id="8482022at2"/>
<protein>
    <submittedName>
        <fullName evidence="1">Uncharacterized protein</fullName>
    </submittedName>
</protein>
<accession>A0A165TZB9</accession>
<dbReference type="RefSeq" id="WP_068010169.1">
    <property type="nucleotide sequence ID" value="NZ_FOFM01000043.1"/>
</dbReference>
<proteinExistence type="predicted"/>
<dbReference type="PATRIC" id="fig|989403.3.peg.4496"/>
<evidence type="ECO:0000313" key="1">
    <source>
        <dbReference type="EMBL" id="KZL08664.1"/>
    </source>
</evidence>
<dbReference type="Proteomes" id="UP000076577">
    <property type="component" value="Unassembled WGS sequence"/>
</dbReference>